<dbReference type="EnsemblMetazoa" id="ASIC006057-RA">
    <property type="protein sequence ID" value="ASIC006057-PA"/>
    <property type="gene ID" value="ASIC006057"/>
</dbReference>
<sequence>MSLGPMEWKKRWSRENPAIKESICVPSSSPGEFLTMAEDFKEGGKTDDATEATHLSRILPAEESGQHVIDT</sequence>
<proteinExistence type="predicted"/>
<gene>
    <name evidence="1" type="ORF">ZHAS_00006057</name>
</gene>
<keyword evidence="3" id="KW-1185">Reference proteome</keyword>
<organism evidence="1">
    <name type="scientific">Anopheles sinensis</name>
    <name type="common">Mosquito</name>
    <dbReference type="NCBI Taxonomy" id="74873"/>
    <lineage>
        <taxon>Eukaryota</taxon>
        <taxon>Metazoa</taxon>
        <taxon>Ecdysozoa</taxon>
        <taxon>Arthropoda</taxon>
        <taxon>Hexapoda</taxon>
        <taxon>Insecta</taxon>
        <taxon>Pterygota</taxon>
        <taxon>Neoptera</taxon>
        <taxon>Endopterygota</taxon>
        <taxon>Diptera</taxon>
        <taxon>Nematocera</taxon>
        <taxon>Culicoidea</taxon>
        <taxon>Culicidae</taxon>
        <taxon>Anophelinae</taxon>
        <taxon>Anopheles</taxon>
    </lineage>
</organism>
<evidence type="ECO:0000313" key="2">
    <source>
        <dbReference type="EnsemblMetazoa" id="ASIC006057-PA"/>
    </source>
</evidence>
<dbReference type="EMBL" id="KE524970">
    <property type="protein sequence ID" value="KFB38647.1"/>
    <property type="molecule type" value="Genomic_DNA"/>
</dbReference>
<name>A0A084VL03_ANOSI</name>
<reference evidence="2" key="2">
    <citation type="submission" date="2020-05" db="UniProtKB">
        <authorList>
            <consortium name="EnsemblMetazoa"/>
        </authorList>
    </citation>
    <scope>IDENTIFICATION</scope>
</reference>
<evidence type="ECO:0000313" key="1">
    <source>
        <dbReference type="EMBL" id="KFB38647.1"/>
    </source>
</evidence>
<dbReference type="Proteomes" id="UP000030765">
    <property type="component" value="Unassembled WGS sequence"/>
</dbReference>
<evidence type="ECO:0000313" key="3">
    <source>
        <dbReference type="Proteomes" id="UP000030765"/>
    </source>
</evidence>
<accession>A0A084VL03</accession>
<dbReference type="AlphaFoldDB" id="A0A084VL03"/>
<dbReference type="VEuPathDB" id="VectorBase:ASIC006057"/>
<dbReference type="EMBL" id="ATLV01014391">
    <property type="status" value="NOT_ANNOTATED_CDS"/>
    <property type="molecule type" value="Genomic_DNA"/>
</dbReference>
<reference evidence="1 3" key="1">
    <citation type="journal article" date="2014" name="BMC Genomics">
        <title>Genome sequence of Anopheles sinensis provides insight into genetics basis of mosquito competence for malaria parasites.</title>
        <authorList>
            <person name="Zhou D."/>
            <person name="Zhang D."/>
            <person name="Ding G."/>
            <person name="Shi L."/>
            <person name="Hou Q."/>
            <person name="Ye Y."/>
            <person name="Xu Y."/>
            <person name="Zhou H."/>
            <person name="Xiong C."/>
            <person name="Li S."/>
            <person name="Yu J."/>
            <person name="Hong S."/>
            <person name="Yu X."/>
            <person name="Zou P."/>
            <person name="Chen C."/>
            <person name="Chang X."/>
            <person name="Wang W."/>
            <person name="Lv Y."/>
            <person name="Sun Y."/>
            <person name="Ma L."/>
            <person name="Shen B."/>
            <person name="Zhu C."/>
        </authorList>
    </citation>
    <scope>NUCLEOTIDE SEQUENCE [LARGE SCALE GENOMIC DNA]</scope>
</reference>
<protein>
    <submittedName>
        <fullName evidence="1 2">Uncharacterized protein</fullName>
    </submittedName>
</protein>